<protein>
    <recommendedName>
        <fullName evidence="4">Lysine exporter LysO</fullName>
    </recommendedName>
</protein>
<sequence length="109" mass="12031">MVFRILLYVSLMFVGVLVGRSGKLSSKILNKLDLIQLICLLFLLFAMGISMGTDEKVMSSFSTIGLKSAAFAVFSIIFSVFFVLIFNKVLTLTFSSKKEVQKAGEGFDI</sequence>
<evidence type="ECO:0000313" key="3">
    <source>
        <dbReference type="Proteomes" id="UP000243406"/>
    </source>
</evidence>
<feature type="transmembrane region" description="Helical" evidence="1">
    <location>
        <begin position="34"/>
        <end position="52"/>
    </location>
</feature>
<keyword evidence="3" id="KW-1185">Reference proteome</keyword>
<accession>A0A1T5CM54</accession>
<dbReference type="EMBL" id="FUYN01000005">
    <property type="protein sequence ID" value="SKB60529.1"/>
    <property type="molecule type" value="Genomic_DNA"/>
</dbReference>
<gene>
    <name evidence="2" type="ORF">SAMN02745120_2276</name>
</gene>
<dbReference type="Pfam" id="PF03956">
    <property type="entry name" value="Lys_export"/>
    <property type="match status" value="1"/>
</dbReference>
<dbReference type="Proteomes" id="UP000243406">
    <property type="component" value="Unassembled WGS sequence"/>
</dbReference>
<dbReference type="GO" id="GO:0015661">
    <property type="term" value="F:L-lysine efflux transmembrane transporter activity"/>
    <property type="evidence" value="ECO:0007669"/>
    <property type="project" value="InterPro"/>
</dbReference>
<feature type="transmembrane region" description="Helical" evidence="1">
    <location>
        <begin position="6"/>
        <end position="22"/>
    </location>
</feature>
<evidence type="ECO:0000313" key="2">
    <source>
        <dbReference type="EMBL" id="SKB60529.1"/>
    </source>
</evidence>
<dbReference type="AlphaFoldDB" id="A0A1T5CM54"/>
<keyword evidence="1" id="KW-0472">Membrane</keyword>
<organism evidence="2 3">
    <name type="scientific">Acetoanaerobium noterae</name>
    <dbReference type="NCBI Taxonomy" id="745369"/>
    <lineage>
        <taxon>Bacteria</taxon>
        <taxon>Bacillati</taxon>
        <taxon>Bacillota</taxon>
        <taxon>Clostridia</taxon>
        <taxon>Peptostreptococcales</taxon>
        <taxon>Filifactoraceae</taxon>
        <taxon>Acetoanaerobium</taxon>
    </lineage>
</organism>
<feature type="transmembrane region" description="Helical" evidence="1">
    <location>
        <begin position="64"/>
        <end position="86"/>
    </location>
</feature>
<dbReference type="InterPro" id="IPR005642">
    <property type="entry name" value="LysO"/>
</dbReference>
<dbReference type="RefSeq" id="WP_079590073.1">
    <property type="nucleotide sequence ID" value="NZ_FUYN01000005.1"/>
</dbReference>
<evidence type="ECO:0008006" key="4">
    <source>
        <dbReference type="Google" id="ProtNLM"/>
    </source>
</evidence>
<reference evidence="3" key="1">
    <citation type="submission" date="2017-02" db="EMBL/GenBank/DDBJ databases">
        <authorList>
            <person name="Varghese N."/>
            <person name="Submissions S."/>
        </authorList>
    </citation>
    <scope>NUCLEOTIDE SEQUENCE [LARGE SCALE GENOMIC DNA]</scope>
    <source>
        <strain evidence="3">ATCC 35199</strain>
    </source>
</reference>
<name>A0A1T5CM54_9FIRM</name>
<evidence type="ECO:0000256" key="1">
    <source>
        <dbReference type="SAM" id="Phobius"/>
    </source>
</evidence>
<keyword evidence="1" id="KW-1133">Transmembrane helix</keyword>
<keyword evidence="1" id="KW-0812">Transmembrane</keyword>
<proteinExistence type="predicted"/>